<dbReference type="InterPro" id="IPR001478">
    <property type="entry name" value="PDZ"/>
</dbReference>
<dbReference type="GO" id="GO:0043495">
    <property type="term" value="F:protein-membrane adaptor activity"/>
    <property type="evidence" value="ECO:0007669"/>
    <property type="project" value="TreeGrafter"/>
</dbReference>
<evidence type="ECO:0000313" key="5">
    <source>
        <dbReference type="EMBL" id="AAR27781.1"/>
    </source>
</evidence>
<evidence type="ECO:0000256" key="1">
    <source>
        <dbReference type="ARBA" id="ARBA00004236"/>
    </source>
</evidence>
<dbReference type="GO" id="GO:0016324">
    <property type="term" value="C:apical plasma membrane"/>
    <property type="evidence" value="ECO:0007669"/>
    <property type="project" value="TreeGrafter"/>
</dbReference>
<dbReference type="Pfam" id="PF17820">
    <property type="entry name" value="PDZ_6"/>
    <property type="match status" value="1"/>
</dbReference>
<dbReference type="EMBL" id="AY362872">
    <property type="protein sequence ID" value="AAR27781.1"/>
    <property type="molecule type" value="mRNA"/>
</dbReference>
<reference evidence="5" key="1">
    <citation type="submission" date="2003-08" db="EMBL/GenBank/DDBJ databases">
        <authorList>
            <person name="Luo H."/>
            <person name="Nie P."/>
            <person name="Chang M."/>
        </authorList>
    </citation>
    <scope>NUCLEOTIDE SEQUENCE</scope>
</reference>
<dbReference type="PROSITE" id="PS50106">
    <property type="entry name" value="PDZ"/>
    <property type="match status" value="1"/>
</dbReference>
<dbReference type="Gene3D" id="2.30.42.10">
    <property type="match status" value="1"/>
</dbReference>
<proteinExistence type="evidence at transcript level"/>
<keyword evidence="2" id="KW-1003">Cell membrane</keyword>
<dbReference type="InterPro" id="IPR041489">
    <property type="entry name" value="PDZ_6"/>
</dbReference>
<dbReference type="InterPro" id="IPR036034">
    <property type="entry name" value="PDZ_sf"/>
</dbReference>
<sequence length="187" mass="21142">MESTVPKARLIFIKQWQGFEGYGFTLENKPKKDYHKVKEVKPNSPAAAAGILVNDLIIEVNGIDVEKMPYKQFVEKIKTNANDVTLFVIQESELYCVDCLGTKIKSSSYPYYKVNGRSGPDSTTEEVEKSVVLSDAERALIRADANTLSAIGKKREELLCTLLEAVPDDIWTYIYIYKCIYINLITD</sequence>
<keyword evidence="3" id="KW-0677">Repeat</keyword>
<dbReference type="SMART" id="SM00228">
    <property type="entry name" value="PDZ"/>
    <property type="match status" value="1"/>
</dbReference>
<feature type="domain" description="PDZ" evidence="4">
    <location>
        <begin position="9"/>
        <end position="92"/>
    </location>
</feature>
<dbReference type="SUPFAM" id="SSF50156">
    <property type="entry name" value="PDZ domain-like"/>
    <property type="match status" value="1"/>
</dbReference>
<evidence type="ECO:0000256" key="2">
    <source>
        <dbReference type="ARBA" id="ARBA00022475"/>
    </source>
</evidence>
<dbReference type="AlphaFoldDB" id="Q5VKJ0"/>
<protein>
    <submittedName>
        <fullName evidence="5">Solute carrier family 9 regulator 2-like</fullName>
    </submittedName>
</protein>
<reference evidence="5" key="2">
    <citation type="journal article" date="2004" name="Parasitol. Res.">
        <title>Characterization of development-related genes for the cestode Bothriocephalus acheilognathi.</title>
        <authorList>
            <person name="Luo H.L."/>
            <person name="Nie P."/>
            <person name="Chang M.X."/>
            <person name="Song Y."/>
            <person name="Yao W.J."/>
        </authorList>
    </citation>
    <scope>NUCLEOTIDE SEQUENCE</scope>
</reference>
<organism evidence="5">
    <name type="scientific">Schyzocotyle acheilognathi</name>
    <name type="common">Asian fish tapeworm</name>
    <name type="synonym">Bothriocephalus acheilognathi</name>
    <dbReference type="NCBI Taxonomy" id="135513"/>
    <lineage>
        <taxon>Eukaryota</taxon>
        <taxon>Metazoa</taxon>
        <taxon>Spiralia</taxon>
        <taxon>Lophotrochozoa</taxon>
        <taxon>Platyhelminthes</taxon>
        <taxon>Cestoda</taxon>
        <taxon>Eucestoda</taxon>
        <taxon>Bothriocephalidea</taxon>
        <taxon>Bothriocephalidae</taxon>
        <taxon>Schyzocotyle</taxon>
    </lineage>
</organism>
<keyword evidence="2" id="KW-0472">Membrane</keyword>
<dbReference type="InterPro" id="IPR051067">
    <property type="entry name" value="NHER"/>
</dbReference>
<name>Q5VKJ0_SCHAC</name>
<dbReference type="GO" id="GO:0072659">
    <property type="term" value="P:protein localization to plasma membrane"/>
    <property type="evidence" value="ECO:0007669"/>
    <property type="project" value="TreeGrafter"/>
</dbReference>
<evidence type="ECO:0000259" key="4">
    <source>
        <dbReference type="PROSITE" id="PS50106"/>
    </source>
</evidence>
<comment type="subcellular location">
    <subcellularLocation>
        <location evidence="1">Cell membrane</location>
    </subcellularLocation>
</comment>
<accession>Q5VKJ0</accession>
<evidence type="ECO:0000256" key="3">
    <source>
        <dbReference type="ARBA" id="ARBA00022737"/>
    </source>
</evidence>
<dbReference type="PANTHER" id="PTHR14191">
    <property type="entry name" value="PDZ DOMAIN CONTAINING PROTEIN"/>
    <property type="match status" value="1"/>
</dbReference>
<dbReference type="PANTHER" id="PTHR14191:SF3">
    <property type="entry name" value="NA(+)_H(+) EXCHANGE REGULATORY COFACTOR-LIKE PROTEIN NRFL-1"/>
    <property type="match status" value="1"/>
</dbReference>